<dbReference type="PRINTS" id="PR00463">
    <property type="entry name" value="EP450I"/>
</dbReference>
<evidence type="ECO:0000256" key="8">
    <source>
        <dbReference type="ARBA" id="ARBA00022989"/>
    </source>
</evidence>
<evidence type="ECO:0000313" key="16">
    <source>
        <dbReference type="EMBL" id="KAK1266051.1"/>
    </source>
</evidence>
<evidence type="ECO:0000313" key="17">
    <source>
        <dbReference type="Proteomes" id="UP001179952"/>
    </source>
</evidence>
<dbReference type="InterPro" id="IPR017972">
    <property type="entry name" value="Cyt_P450_CS"/>
</dbReference>
<comment type="pathway">
    <text evidence="3">Secondary metabolite biosynthesis; flavonoid biosynthesis.</text>
</comment>
<evidence type="ECO:0000256" key="12">
    <source>
        <dbReference type="ARBA" id="ARBA00023136"/>
    </source>
</evidence>
<comment type="caution">
    <text evidence="16">The sequence shown here is derived from an EMBL/GenBank/DDBJ whole genome shotgun (WGS) entry which is preliminary data.</text>
</comment>
<dbReference type="CDD" id="cd20655">
    <property type="entry name" value="CYP93"/>
    <property type="match status" value="1"/>
</dbReference>
<reference evidence="16" key="2">
    <citation type="submission" date="2023-06" db="EMBL/GenBank/DDBJ databases">
        <authorList>
            <person name="Ma L."/>
            <person name="Liu K.-W."/>
            <person name="Li Z."/>
            <person name="Hsiao Y.-Y."/>
            <person name="Qi Y."/>
            <person name="Fu T."/>
            <person name="Tang G."/>
            <person name="Zhang D."/>
            <person name="Sun W.-H."/>
            <person name="Liu D.-K."/>
            <person name="Li Y."/>
            <person name="Chen G.-Z."/>
            <person name="Liu X.-D."/>
            <person name="Liao X.-Y."/>
            <person name="Jiang Y.-T."/>
            <person name="Yu X."/>
            <person name="Hao Y."/>
            <person name="Huang J."/>
            <person name="Zhao X.-W."/>
            <person name="Ke S."/>
            <person name="Chen Y.-Y."/>
            <person name="Wu W.-L."/>
            <person name="Hsu J.-L."/>
            <person name="Lin Y.-F."/>
            <person name="Huang M.-D."/>
            <person name="Li C.-Y."/>
            <person name="Huang L."/>
            <person name="Wang Z.-W."/>
            <person name="Zhao X."/>
            <person name="Zhong W.-Y."/>
            <person name="Peng D.-H."/>
            <person name="Ahmad S."/>
            <person name="Lan S."/>
            <person name="Zhang J.-S."/>
            <person name="Tsai W.-C."/>
            <person name="Van De Peer Y."/>
            <person name="Liu Z.-J."/>
        </authorList>
    </citation>
    <scope>NUCLEOTIDE SEQUENCE</scope>
    <source>
        <strain evidence="16">SCP</strain>
        <tissue evidence="16">Leaves</tissue>
    </source>
</reference>
<evidence type="ECO:0000256" key="7">
    <source>
        <dbReference type="ARBA" id="ARBA00022723"/>
    </source>
</evidence>
<dbReference type="GO" id="GO:0016705">
    <property type="term" value="F:oxidoreductase activity, acting on paired donors, with incorporation or reduction of molecular oxygen"/>
    <property type="evidence" value="ECO:0007669"/>
    <property type="project" value="InterPro"/>
</dbReference>
<dbReference type="InterPro" id="IPR036396">
    <property type="entry name" value="Cyt_P450_sf"/>
</dbReference>
<dbReference type="PROSITE" id="PS00086">
    <property type="entry name" value="CYTOCHROME_P450"/>
    <property type="match status" value="1"/>
</dbReference>
<organism evidence="16 17">
    <name type="scientific">Acorus gramineus</name>
    <name type="common">Dwarf sweet flag</name>
    <dbReference type="NCBI Taxonomy" id="55184"/>
    <lineage>
        <taxon>Eukaryota</taxon>
        <taxon>Viridiplantae</taxon>
        <taxon>Streptophyta</taxon>
        <taxon>Embryophyta</taxon>
        <taxon>Tracheophyta</taxon>
        <taxon>Spermatophyta</taxon>
        <taxon>Magnoliopsida</taxon>
        <taxon>Liliopsida</taxon>
        <taxon>Acoraceae</taxon>
        <taxon>Acorus</taxon>
    </lineage>
</organism>
<keyword evidence="9 15" id="KW-0560">Oxidoreductase</keyword>
<dbReference type="GO" id="GO:0004497">
    <property type="term" value="F:monooxygenase activity"/>
    <property type="evidence" value="ECO:0007669"/>
    <property type="project" value="UniProtKB-KW"/>
</dbReference>
<keyword evidence="12" id="KW-0472">Membrane</keyword>
<feature type="binding site" description="axial binding residue" evidence="14">
    <location>
        <position position="409"/>
    </location>
    <ligand>
        <name>heme</name>
        <dbReference type="ChEBI" id="CHEBI:30413"/>
    </ligand>
    <ligandPart>
        <name>Fe</name>
        <dbReference type="ChEBI" id="CHEBI:18248"/>
    </ligandPart>
</feature>
<dbReference type="Gene3D" id="1.10.630.10">
    <property type="entry name" value="Cytochrome P450"/>
    <property type="match status" value="1"/>
</dbReference>
<evidence type="ECO:0000256" key="10">
    <source>
        <dbReference type="ARBA" id="ARBA00023004"/>
    </source>
</evidence>
<dbReference type="PRINTS" id="PR00385">
    <property type="entry name" value="P450"/>
</dbReference>
<dbReference type="GO" id="GO:0020037">
    <property type="term" value="F:heme binding"/>
    <property type="evidence" value="ECO:0007669"/>
    <property type="project" value="InterPro"/>
</dbReference>
<evidence type="ECO:0000256" key="2">
    <source>
        <dbReference type="ARBA" id="ARBA00004167"/>
    </source>
</evidence>
<keyword evidence="11 15" id="KW-0503">Monooxygenase</keyword>
<dbReference type="InterPro" id="IPR002401">
    <property type="entry name" value="Cyt_P450_E_grp-I"/>
</dbReference>
<dbReference type="Pfam" id="PF00067">
    <property type="entry name" value="p450"/>
    <property type="match status" value="1"/>
</dbReference>
<evidence type="ECO:0000256" key="13">
    <source>
        <dbReference type="ARBA" id="ARBA00023241"/>
    </source>
</evidence>
<keyword evidence="17" id="KW-1185">Reference proteome</keyword>
<protein>
    <submittedName>
        <fullName evidence="16">Cytochrome P450 93A3</fullName>
    </submittedName>
</protein>
<evidence type="ECO:0000256" key="14">
    <source>
        <dbReference type="PIRSR" id="PIRSR602401-1"/>
    </source>
</evidence>
<keyword evidence="7 14" id="KW-0479">Metal-binding</keyword>
<evidence type="ECO:0000256" key="11">
    <source>
        <dbReference type="ARBA" id="ARBA00023033"/>
    </source>
</evidence>
<dbReference type="InterPro" id="IPR001128">
    <property type="entry name" value="Cyt_P450"/>
</dbReference>
<dbReference type="PANTHER" id="PTHR47944:SF17">
    <property type="entry name" value="3,9-DIHYDROXYPTEROCARPAN 6A-MONOOXYGENASE"/>
    <property type="match status" value="1"/>
</dbReference>
<sequence length="467" mass="52475">MEDLITPTLLLLLLLTTTILLRRRRHRPLFHIRLGSVPCIVASSPATAMHLLKTHDLTFSSRPLSSAVRRLTYDASDFSFAPYGPYWKFMKKLCMSDLLGGRTLDVHRPVRRDEVHRLMRRFADVADMGGGGGDVDVGEEVMSMSNNVISRMLMGRRCSGTAEEAEGVRRIIVETAEVTGKFDVGDFVGLFKGMDLHGLKKRVEDVHRRFDGFMEGVIREKERRREDEMEGGYVKDLLDLLLDIAEDEEAEIRISRENIKAFALDIFAAGTDTSAITIQWALAELINHPDILEKARQEIDTIVGPARVVDEPDIPKLPYLQAIVKETLRLHPTGPLTVRESIRDCHVSGYDIPAGTRLFVNIWAIGRDPAHWPDPEEFRPERFLGGGGTIDVRGQHYQLLPFGSGRRMCPGTSLAMHVVQTTVAAMVQCFEWRVKEEGKVDMAEGPGLTLPMARPLLCVPVKRLDLF</sequence>
<dbReference type="GO" id="GO:0009813">
    <property type="term" value="P:flavonoid biosynthetic process"/>
    <property type="evidence" value="ECO:0007669"/>
    <property type="project" value="UniProtKB-KW"/>
</dbReference>
<dbReference type="PANTHER" id="PTHR47944">
    <property type="entry name" value="CYTOCHROME P450 98A9"/>
    <property type="match status" value="1"/>
</dbReference>
<dbReference type="AlphaFoldDB" id="A0AAV9APG9"/>
<name>A0AAV9APG9_ACOGR</name>
<evidence type="ECO:0000256" key="3">
    <source>
        <dbReference type="ARBA" id="ARBA00004966"/>
    </source>
</evidence>
<evidence type="ECO:0000256" key="5">
    <source>
        <dbReference type="ARBA" id="ARBA00022617"/>
    </source>
</evidence>
<keyword evidence="13" id="KW-0284">Flavonoid biosynthesis</keyword>
<dbReference type="SUPFAM" id="SSF48264">
    <property type="entry name" value="Cytochrome P450"/>
    <property type="match status" value="1"/>
</dbReference>
<dbReference type="Proteomes" id="UP001179952">
    <property type="component" value="Unassembled WGS sequence"/>
</dbReference>
<dbReference type="GO" id="GO:0005506">
    <property type="term" value="F:iron ion binding"/>
    <property type="evidence" value="ECO:0007669"/>
    <property type="project" value="InterPro"/>
</dbReference>
<gene>
    <name evidence="16" type="ORF">QJS04_geneDACA016333</name>
</gene>
<evidence type="ECO:0000256" key="1">
    <source>
        <dbReference type="ARBA" id="ARBA00001971"/>
    </source>
</evidence>
<keyword evidence="10 14" id="KW-0408">Iron</keyword>
<evidence type="ECO:0000256" key="15">
    <source>
        <dbReference type="RuleBase" id="RU000461"/>
    </source>
</evidence>
<evidence type="ECO:0000256" key="4">
    <source>
        <dbReference type="ARBA" id="ARBA00010617"/>
    </source>
</evidence>
<dbReference type="FunFam" id="1.10.630.10:FF:000019">
    <property type="entry name" value="Cytochrome P450 family protein"/>
    <property type="match status" value="1"/>
</dbReference>
<dbReference type="EMBL" id="JAUJYN010000007">
    <property type="protein sequence ID" value="KAK1266051.1"/>
    <property type="molecule type" value="Genomic_DNA"/>
</dbReference>
<evidence type="ECO:0000256" key="6">
    <source>
        <dbReference type="ARBA" id="ARBA00022692"/>
    </source>
</evidence>
<comment type="similarity">
    <text evidence="4 15">Belongs to the cytochrome P450 family.</text>
</comment>
<keyword evidence="8" id="KW-1133">Transmembrane helix</keyword>
<evidence type="ECO:0000256" key="9">
    <source>
        <dbReference type="ARBA" id="ARBA00023002"/>
    </source>
</evidence>
<keyword evidence="5 14" id="KW-0349">Heme</keyword>
<keyword evidence="6" id="KW-0812">Transmembrane</keyword>
<comment type="cofactor">
    <cofactor evidence="1 14">
        <name>heme</name>
        <dbReference type="ChEBI" id="CHEBI:30413"/>
    </cofactor>
</comment>
<comment type="subcellular location">
    <subcellularLocation>
        <location evidence="2">Membrane</location>
        <topology evidence="2">Single-pass membrane protein</topology>
    </subcellularLocation>
</comment>
<accession>A0AAV9APG9</accession>
<proteinExistence type="inferred from homology"/>
<dbReference type="GO" id="GO:0016020">
    <property type="term" value="C:membrane"/>
    <property type="evidence" value="ECO:0007669"/>
    <property type="project" value="UniProtKB-SubCell"/>
</dbReference>
<reference evidence="16" key="1">
    <citation type="journal article" date="2023" name="Nat. Commun.">
        <title>Diploid and tetraploid genomes of Acorus and the evolution of monocots.</title>
        <authorList>
            <person name="Ma L."/>
            <person name="Liu K.W."/>
            <person name="Li Z."/>
            <person name="Hsiao Y.Y."/>
            <person name="Qi Y."/>
            <person name="Fu T."/>
            <person name="Tang G.D."/>
            <person name="Zhang D."/>
            <person name="Sun W.H."/>
            <person name="Liu D.K."/>
            <person name="Li Y."/>
            <person name="Chen G.Z."/>
            <person name="Liu X.D."/>
            <person name="Liao X.Y."/>
            <person name="Jiang Y.T."/>
            <person name="Yu X."/>
            <person name="Hao Y."/>
            <person name="Huang J."/>
            <person name="Zhao X.W."/>
            <person name="Ke S."/>
            <person name="Chen Y.Y."/>
            <person name="Wu W.L."/>
            <person name="Hsu J.L."/>
            <person name="Lin Y.F."/>
            <person name="Huang M.D."/>
            <person name="Li C.Y."/>
            <person name="Huang L."/>
            <person name="Wang Z.W."/>
            <person name="Zhao X."/>
            <person name="Zhong W.Y."/>
            <person name="Peng D.H."/>
            <person name="Ahmad S."/>
            <person name="Lan S."/>
            <person name="Zhang J.S."/>
            <person name="Tsai W.C."/>
            <person name="Van de Peer Y."/>
            <person name="Liu Z.J."/>
        </authorList>
    </citation>
    <scope>NUCLEOTIDE SEQUENCE</scope>
    <source>
        <strain evidence="16">SCP</strain>
    </source>
</reference>